<dbReference type="NCBIfam" id="TIGR04484">
    <property type="entry name" value="thiosulf_SoxA"/>
    <property type="match status" value="1"/>
</dbReference>
<reference evidence="20 21" key="1">
    <citation type="submission" date="2017-11" db="EMBL/GenBank/DDBJ databases">
        <title>Draft genome sequence of magnetotactic bacterium Magnetospirillum kuznetsovii LBB-42.</title>
        <authorList>
            <person name="Grouzdev D.S."/>
            <person name="Rysina M.S."/>
            <person name="Baslerov R.V."/>
            <person name="Koziaeva V."/>
        </authorList>
    </citation>
    <scope>NUCLEOTIDE SEQUENCE [LARGE SCALE GENOMIC DNA]</scope>
    <source>
        <strain evidence="20 21">LBB-42</strain>
    </source>
</reference>
<keyword evidence="3 14" id="KW-0813">Transport</keyword>
<evidence type="ECO:0000256" key="11">
    <source>
        <dbReference type="ARBA" id="ARBA00025746"/>
    </source>
</evidence>
<evidence type="ECO:0000256" key="12">
    <source>
        <dbReference type="ARBA" id="ARBA00048077"/>
    </source>
</evidence>
<keyword evidence="21" id="KW-1185">Reference proteome</keyword>
<dbReference type="GO" id="GO:0046872">
    <property type="term" value="F:metal ion binding"/>
    <property type="evidence" value="ECO:0007669"/>
    <property type="project" value="UniProtKB-KW"/>
</dbReference>
<evidence type="ECO:0000256" key="4">
    <source>
        <dbReference type="ARBA" id="ARBA00022617"/>
    </source>
</evidence>
<comment type="similarity">
    <text evidence="11 14">Belongs to the SoxA family.</text>
</comment>
<keyword evidence="5 14" id="KW-0808">Transferase</keyword>
<dbReference type="EC" id="2.8.5.2" evidence="14"/>
<dbReference type="GO" id="GO:0016740">
    <property type="term" value="F:transferase activity"/>
    <property type="evidence" value="ECO:0007669"/>
    <property type="project" value="UniProtKB-KW"/>
</dbReference>
<feature type="binding site" description="covalent" evidence="16">
    <location>
        <position position="190"/>
    </location>
    <ligand>
        <name>heme c</name>
        <dbReference type="ChEBI" id="CHEBI:61717"/>
        <label>2</label>
    </ligand>
</feature>
<evidence type="ECO:0000256" key="5">
    <source>
        <dbReference type="ARBA" id="ARBA00022679"/>
    </source>
</evidence>
<evidence type="ECO:0000256" key="3">
    <source>
        <dbReference type="ARBA" id="ARBA00022448"/>
    </source>
</evidence>
<proteinExistence type="inferred from homology"/>
<dbReference type="GO" id="GO:0019417">
    <property type="term" value="P:sulfur oxidation"/>
    <property type="evidence" value="ECO:0007669"/>
    <property type="project" value="InterPro"/>
</dbReference>
<evidence type="ECO:0000256" key="13">
    <source>
        <dbReference type="ARBA" id="ARBA00048423"/>
    </source>
</evidence>
<keyword evidence="8 14" id="KW-0574">Periplasm</keyword>
<comment type="subcellular location">
    <subcellularLocation>
        <location evidence="1 14">Periplasm</location>
    </subcellularLocation>
</comment>
<dbReference type="GO" id="GO:0020037">
    <property type="term" value="F:heme binding"/>
    <property type="evidence" value="ECO:0007669"/>
    <property type="project" value="InterPro"/>
</dbReference>
<comment type="catalytic activity">
    <reaction evidence="13 14">
        <text>S-sulfanyl-L-cysteinyl-[SoxY protein] + thiosulfate + 2 Fe(III)-[cytochrome c] = S-(2-sulfodisulfanyl)-L-cysteinyl-[SoxY protein] + 2 Fe(II)-[cytochrome c] + 2 H(+)</text>
        <dbReference type="Rhea" id="RHEA:51224"/>
        <dbReference type="Rhea" id="RHEA-COMP:10350"/>
        <dbReference type="Rhea" id="RHEA-COMP:14399"/>
        <dbReference type="Rhea" id="RHEA-COMP:14689"/>
        <dbReference type="Rhea" id="RHEA-COMP:14690"/>
        <dbReference type="ChEBI" id="CHEBI:15378"/>
        <dbReference type="ChEBI" id="CHEBI:29033"/>
        <dbReference type="ChEBI" id="CHEBI:29034"/>
        <dbReference type="ChEBI" id="CHEBI:33542"/>
        <dbReference type="ChEBI" id="CHEBI:61963"/>
        <dbReference type="ChEBI" id="CHEBI:140664"/>
        <dbReference type="EC" id="2.8.5.2"/>
    </reaction>
</comment>
<evidence type="ECO:0000256" key="7">
    <source>
        <dbReference type="ARBA" id="ARBA00022729"/>
    </source>
</evidence>
<feature type="chain" id="PRO_5016908901" description="SoxAX cytochrome complex subunit A" evidence="18">
    <location>
        <begin position="23"/>
        <end position="271"/>
    </location>
</feature>
<dbReference type="GO" id="GO:0042597">
    <property type="term" value="C:periplasmic space"/>
    <property type="evidence" value="ECO:0007669"/>
    <property type="project" value="UniProtKB-SubCell"/>
</dbReference>
<comment type="caution">
    <text evidence="20">The sequence shown here is derived from an EMBL/GenBank/DDBJ whole genome shotgun (WGS) entry which is preliminary data.</text>
</comment>
<evidence type="ECO:0000256" key="15">
    <source>
        <dbReference type="PIRSR" id="PIRSR038455-1"/>
    </source>
</evidence>
<dbReference type="OrthoDB" id="7916986at2"/>
<keyword evidence="10 14" id="KW-0408">Iron</keyword>
<organism evidence="20 21">
    <name type="scientific">Paramagnetospirillum kuznetsovii</name>
    <dbReference type="NCBI Taxonomy" id="2053833"/>
    <lineage>
        <taxon>Bacteria</taxon>
        <taxon>Pseudomonadati</taxon>
        <taxon>Pseudomonadota</taxon>
        <taxon>Alphaproteobacteria</taxon>
        <taxon>Rhodospirillales</taxon>
        <taxon>Magnetospirillaceae</taxon>
        <taxon>Paramagnetospirillum</taxon>
    </lineage>
</organism>
<evidence type="ECO:0000256" key="18">
    <source>
        <dbReference type="SAM" id="SignalP"/>
    </source>
</evidence>
<feature type="binding site" evidence="16">
    <location>
        <position position="228"/>
    </location>
    <ligand>
        <name>substrate</name>
    </ligand>
</feature>
<dbReference type="InterPro" id="IPR036909">
    <property type="entry name" value="Cyt_c-like_dom_sf"/>
</dbReference>
<dbReference type="GO" id="GO:0070069">
    <property type="term" value="C:cytochrome complex"/>
    <property type="evidence" value="ECO:0007669"/>
    <property type="project" value="InterPro"/>
</dbReference>
<feature type="signal peptide" evidence="18">
    <location>
        <begin position="1"/>
        <end position="22"/>
    </location>
</feature>
<comment type="catalytic activity">
    <reaction evidence="12 14">
        <text>L-cysteinyl-[SoxY protein] + thiosulfate + 2 Fe(III)-[cytochrome c] = S-sulfosulfanyl-L-cysteinyl-[SoxY protein] + 2 Fe(II)-[cytochrome c] + 2 H(+)</text>
        <dbReference type="Rhea" id="RHEA:56720"/>
        <dbReference type="Rhea" id="RHEA-COMP:10350"/>
        <dbReference type="Rhea" id="RHEA-COMP:14328"/>
        <dbReference type="Rhea" id="RHEA-COMP:14399"/>
        <dbReference type="Rhea" id="RHEA-COMP:14691"/>
        <dbReference type="ChEBI" id="CHEBI:15378"/>
        <dbReference type="ChEBI" id="CHEBI:29033"/>
        <dbReference type="ChEBI" id="CHEBI:29034"/>
        <dbReference type="ChEBI" id="CHEBI:29950"/>
        <dbReference type="ChEBI" id="CHEBI:33542"/>
        <dbReference type="ChEBI" id="CHEBI:139321"/>
        <dbReference type="EC" id="2.8.5.2"/>
    </reaction>
</comment>
<feature type="binding site" description="axial binding residue" evidence="17">
    <location>
        <position position="124"/>
    </location>
    <ligand>
        <name>heme c</name>
        <dbReference type="ChEBI" id="CHEBI:61717"/>
        <label>1</label>
    </ligand>
    <ligandPart>
        <name>Fe</name>
        <dbReference type="ChEBI" id="CHEBI:18248"/>
    </ligandPart>
</feature>
<name>A0A364NV36_9PROT</name>
<evidence type="ECO:0000256" key="17">
    <source>
        <dbReference type="PIRSR" id="PIRSR038455-3"/>
    </source>
</evidence>
<evidence type="ECO:0000259" key="19">
    <source>
        <dbReference type="Pfam" id="PF21342"/>
    </source>
</evidence>
<keyword evidence="4 14" id="KW-0349">Heme</keyword>
<gene>
    <name evidence="20" type="primary">soxA</name>
    <name evidence="20" type="ORF">CU669_16450</name>
</gene>
<keyword evidence="7 18" id="KW-0732">Signal</keyword>
<feature type="binding site" description="axial binding residue" evidence="17">
    <location>
        <position position="90"/>
    </location>
    <ligand>
        <name>heme c</name>
        <dbReference type="ChEBI" id="CHEBI:61717"/>
        <label>1</label>
    </ligand>
    <ligandPart>
        <name>Fe</name>
        <dbReference type="ChEBI" id="CHEBI:18248"/>
    </ligandPart>
</feature>
<keyword evidence="6 14" id="KW-0479">Metal-binding</keyword>
<dbReference type="Pfam" id="PF21342">
    <property type="entry name" value="SoxA-TsdA_cyt-c"/>
    <property type="match status" value="1"/>
</dbReference>
<protein>
    <recommendedName>
        <fullName evidence="14">SoxAX cytochrome complex subunit A</fullName>
        <ecNumber evidence="14">2.8.5.2</ecNumber>
    </recommendedName>
    <alternativeName>
        <fullName evidence="14">Protein SoxA</fullName>
    </alternativeName>
    <alternativeName>
        <fullName evidence="14">Sulfur oxidizing protein A</fullName>
    </alternativeName>
    <alternativeName>
        <fullName evidence="14">Thiosulfate-oxidizing multienzyme system protein SoxA</fullName>
    </alternativeName>
</protein>
<dbReference type="GO" id="GO:0009055">
    <property type="term" value="F:electron transfer activity"/>
    <property type="evidence" value="ECO:0007669"/>
    <property type="project" value="InterPro"/>
</dbReference>
<evidence type="ECO:0000313" key="21">
    <source>
        <dbReference type="Proteomes" id="UP000251075"/>
    </source>
</evidence>
<keyword evidence="9 14" id="KW-0249">Electron transport</keyword>
<evidence type="ECO:0000256" key="9">
    <source>
        <dbReference type="ARBA" id="ARBA00022982"/>
    </source>
</evidence>
<evidence type="ECO:0000256" key="10">
    <source>
        <dbReference type="ARBA" id="ARBA00023004"/>
    </source>
</evidence>
<dbReference type="RefSeq" id="WP_112146688.1">
    <property type="nucleotide sequence ID" value="NZ_PGTO01000016.1"/>
</dbReference>
<dbReference type="EMBL" id="PGTO01000016">
    <property type="protein sequence ID" value="RAU20860.1"/>
    <property type="molecule type" value="Genomic_DNA"/>
</dbReference>
<dbReference type="SUPFAM" id="SSF46626">
    <property type="entry name" value="Cytochrome c"/>
    <property type="match status" value="2"/>
</dbReference>
<dbReference type="InterPro" id="IPR009056">
    <property type="entry name" value="Cyt_c-like_dom"/>
</dbReference>
<feature type="active site" description="Cysteine persulfide intermediate" evidence="15">
    <location>
        <position position="232"/>
    </location>
</feature>
<dbReference type="GO" id="GO:0016669">
    <property type="term" value="F:oxidoreductase activity, acting on a sulfur group of donors, cytochrome as acceptor"/>
    <property type="evidence" value="ECO:0007669"/>
    <property type="project" value="InterPro"/>
</dbReference>
<feature type="binding site" description="axial binding residue" evidence="17">
    <location>
        <position position="232"/>
    </location>
    <ligand>
        <name>heme c</name>
        <dbReference type="ChEBI" id="CHEBI:61717"/>
        <label>2</label>
    </ligand>
    <ligandPart>
        <name>Fe</name>
        <dbReference type="ChEBI" id="CHEBI:18248"/>
    </ligandPart>
</feature>
<comment type="subunit">
    <text evidence="2 14">Heterodimer of SoxA and SoxX.</text>
</comment>
<comment type="cofactor">
    <cofactor evidence="16">
        <name>heme</name>
        <dbReference type="ChEBI" id="CHEBI:30413"/>
    </cofactor>
    <text evidence="16">Binds 2 heme groups per subunit.</text>
</comment>
<evidence type="ECO:0000256" key="6">
    <source>
        <dbReference type="ARBA" id="ARBA00022723"/>
    </source>
</evidence>
<dbReference type="AlphaFoldDB" id="A0A364NV36"/>
<dbReference type="FunFam" id="1.10.760.10:FF:000030">
    <property type="entry name" value="L-cysteine S-thiosulfotransferase subunit SoxA"/>
    <property type="match status" value="1"/>
</dbReference>
<dbReference type="Gene3D" id="1.10.760.10">
    <property type="entry name" value="Cytochrome c-like domain"/>
    <property type="match status" value="2"/>
</dbReference>
<feature type="binding site" description="axial binding residue" evidence="17">
    <location>
        <position position="191"/>
    </location>
    <ligand>
        <name>heme c</name>
        <dbReference type="ChEBI" id="CHEBI:61717"/>
        <label>2</label>
    </ligand>
    <ligandPart>
        <name>Fe</name>
        <dbReference type="ChEBI" id="CHEBI:18248"/>
    </ligandPart>
</feature>
<evidence type="ECO:0000256" key="1">
    <source>
        <dbReference type="ARBA" id="ARBA00004418"/>
    </source>
</evidence>
<evidence type="ECO:0000256" key="8">
    <source>
        <dbReference type="ARBA" id="ARBA00022764"/>
    </source>
</evidence>
<feature type="binding site" description="covalent" evidence="16">
    <location>
        <position position="86"/>
    </location>
    <ligand>
        <name>heme c</name>
        <dbReference type="ChEBI" id="CHEBI:61717"/>
        <label>1</label>
    </ligand>
</feature>
<evidence type="ECO:0000256" key="2">
    <source>
        <dbReference type="ARBA" id="ARBA00011530"/>
    </source>
</evidence>
<feature type="domain" description="Cytochrome c" evidence="19">
    <location>
        <begin position="70"/>
        <end position="157"/>
    </location>
</feature>
<evidence type="ECO:0000256" key="16">
    <source>
        <dbReference type="PIRSR" id="PIRSR038455-2"/>
    </source>
</evidence>
<accession>A0A364NV36</accession>
<dbReference type="PIRSF" id="PIRSF038455">
    <property type="entry name" value="SoxA"/>
    <property type="match status" value="1"/>
</dbReference>
<dbReference type="InterPro" id="IPR025710">
    <property type="entry name" value="SoxA"/>
</dbReference>
<feature type="binding site" description="covalent" evidence="16">
    <location>
        <position position="187"/>
    </location>
    <ligand>
        <name>heme c</name>
        <dbReference type="ChEBI" id="CHEBI:61717"/>
        <label>2</label>
    </ligand>
</feature>
<dbReference type="Proteomes" id="UP000251075">
    <property type="component" value="Unassembled WGS sequence"/>
</dbReference>
<evidence type="ECO:0000313" key="20">
    <source>
        <dbReference type="EMBL" id="RAU20860.1"/>
    </source>
</evidence>
<feature type="binding site" description="covalent" evidence="16">
    <location>
        <position position="89"/>
    </location>
    <ligand>
        <name>heme c</name>
        <dbReference type="ChEBI" id="CHEBI:61717"/>
        <label>1</label>
    </ligand>
</feature>
<sequence>MKTSLIALAALFVALAGSAAQADPPFDPKDPKMAPYISGDKRSGYTFAEPETRAMQDDEFLNPASLWVEKGEALWTKPDGKANRSCSSCHGKAEDNMKGVGSVYPKYDIHAGTVINLEQRINMCREKHMAATPWKYESEPLLAMTTFVKMQSRGMPVQVQIDGPAVSYFENGRRFYYERRGMNDLACKHCHEDNWGNHVRTELLSQGMTNGFPTYRLKWQKLGSLHRRLAGCNEEIRAEPYPLGSREYVDLELYLAWRAQGLQVETPSVRK</sequence>
<evidence type="ECO:0000256" key="14">
    <source>
        <dbReference type="PIRNR" id="PIRNR038455"/>
    </source>
</evidence>